<protein>
    <submittedName>
        <fullName evidence="1">SFRICE_035121</fullName>
    </submittedName>
</protein>
<reference evidence="1" key="1">
    <citation type="submission" date="2016-07" db="EMBL/GenBank/DDBJ databases">
        <authorList>
            <person name="Bretaudeau A."/>
        </authorList>
    </citation>
    <scope>NUCLEOTIDE SEQUENCE</scope>
    <source>
        <strain evidence="1">Rice</strain>
        <tissue evidence="1">Whole body</tissue>
    </source>
</reference>
<evidence type="ECO:0000313" key="1">
    <source>
        <dbReference type="EMBL" id="SOQ44146.1"/>
    </source>
</evidence>
<organism evidence="1">
    <name type="scientific">Spodoptera frugiperda</name>
    <name type="common">Fall armyworm</name>
    <dbReference type="NCBI Taxonomy" id="7108"/>
    <lineage>
        <taxon>Eukaryota</taxon>
        <taxon>Metazoa</taxon>
        <taxon>Ecdysozoa</taxon>
        <taxon>Arthropoda</taxon>
        <taxon>Hexapoda</taxon>
        <taxon>Insecta</taxon>
        <taxon>Pterygota</taxon>
        <taxon>Neoptera</taxon>
        <taxon>Endopterygota</taxon>
        <taxon>Lepidoptera</taxon>
        <taxon>Glossata</taxon>
        <taxon>Ditrysia</taxon>
        <taxon>Noctuoidea</taxon>
        <taxon>Noctuidae</taxon>
        <taxon>Amphipyrinae</taxon>
        <taxon>Spodoptera</taxon>
    </lineage>
</organism>
<dbReference type="AlphaFoldDB" id="A0A2H1VTR0"/>
<accession>A0A2H1VTR0</accession>
<proteinExistence type="predicted"/>
<dbReference type="EMBL" id="ODYU01004356">
    <property type="protein sequence ID" value="SOQ44146.1"/>
    <property type="molecule type" value="Genomic_DNA"/>
</dbReference>
<gene>
    <name evidence="1" type="ORF">SFRICE_035121</name>
</gene>
<sequence length="203" mass="22167">MGGRCVARVYMRCIDSRESIHSTYPFFLRLQNHSMTSPALGEARGNVRLLLTNNHPVPTPACRAGAPVNLLGLLFGNGDGEDWEGGNWASGNLTHTTKHNASVVSRRFSVRPWYYSGRAGPFVPKHGSPTLKKLVDQEGTFQRQSKYSNIKNICLSGGKSSNGFSCLGRGEKETLVRLLLTKNHPVPTPAFRAGAPTSSNCRL</sequence>
<name>A0A2H1VTR0_SPOFR</name>